<name>A0AAU8AYJ5_9VIRU</name>
<dbReference type="EMBL" id="PP511334">
    <property type="protein sequence ID" value="XCD03254.1"/>
    <property type="molecule type" value="Genomic_DNA"/>
</dbReference>
<dbReference type="EMBL" id="PP511455">
    <property type="protein sequence ID" value="XCD04402.1"/>
    <property type="molecule type" value="Genomic_DNA"/>
</dbReference>
<accession>A0AAU8AYJ5</accession>
<protein>
    <submittedName>
        <fullName evidence="2">Nonstructural protein</fullName>
    </submittedName>
</protein>
<proteinExistence type="predicted"/>
<organism evidence="2">
    <name type="scientific">Dulem virus 233</name>
    <dbReference type="NCBI Taxonomy" id="3145710"/>
    <lineage>
        <taxon>Viruses</taxon>
        <taxon>Monodnaviria</taxon>
        <taxon>Sangervirae</taxon>
        <taxon>Phixviricota</taxon>
        <taxon>Malgrandaviricetes</taxon>
        <taxon>Petitvirales</taxon>
        <taxon>Microviridae</taxon>
        <taxon>Microvirus</taxon>
    </lineage>
</organism>
<reference evidence="2" key="1">
    <citation type="submission" date="2024-03" db="EMBL/GenBank/DDBJ databases">
        <title>Diverse circular DNA viruses in blood, oral, and fecal samples of captive lemurs.</title>
        <authorList>
            <person name="Paietta E.N."/>
            <person name="Kraberger S."/>
            <person name="Lund M.C."/>
            <person name="Custer J.M."/>
            <person name="Vargas K.M."/>
            <person name="Ehmke E.E."/>
            <person name="Yoder A.D."/>
            <person name="Varsani A."/>
        </authorList>
    </citation>
    <scope>NUCLEOTIDE SEQUENCE</scope>
    <source>
        <strain evidence="1">Duke_18_34</strain>
        <strain evidence="2">Duke_23FS_25</strain>
    </source>
</reference>
<sequence length="84" mass="9518">MKLDIFVIYDEISDGTVILGTGNNEKSFIRQNLPYLAKLNPAFKSEFKIYKVGTYSEGSKSLESCEPVEIYWDSYSPSEPPTNI</sequence>
<evidence type="ECO:0000313" key="1">
    <source>
        <dbReference type="EMBL" id="XCD03254.1"/>
    </source>
</evidence>
<evidence type="ECO:0000313" key="2">
    <source>
        <dbReference type="EMBL" id="XCD04402.1"/>
    </source>
</evidence>